<proteinExistence type="predicted"/>
<sequence>MRFAALPLIIACVAGCASTPDYYISPAPVSIPKTATYWVDSFKLKLEGESELFMSREQLENGIRLKLIERLQQANRYAASKESADYLLDVDSVYRRRLGDSKGGLMSHIVDDNKVMASVDFGYQVSVERSGKQVLHFGQERTGLQPGGAIGHWQNLKTAASVLTNKSNASVEDYNVNLLPRFIVDDIENIPSR</sequence>
<accession>A0A1M7PPM7</accession>
<gene>
    <name evidence="1" type="ORF">SAMN05216593_11291</name>
</gene>
<dbReference type="OrthoDB" id="6961685at2"/>
<dbReference type="EMBL" id="FRDA01000012">
    <property type="protein sequence ID" value="SHN19238.1"/>
    <property type="molecule type" value="Genomic_DNA"/>
</dbReference>
<dbReference type="RefSeq" id="WP_073169689.1">
    <property type="nucleotide sequence ID" value="NZ_FRDA01000012.1"/>
</dbReference>
<dbReference type="Proteomes" id="UP000183983">
    <property type="component" value="Unassembled WGS sequence"/>
</dbReference>
<reference evidence="1 2" key="1">
    <citation type="submission" date="2016-11" db="EMBL/GenBank/DDBJ databases">
        <authorList>
            <person name="Jaros S."/>
            <person name="Januszkiewicz K."/>
            <person name="Wedrychowicz H."/>
        </authorList>
    </citation>
    <scope>NUCLEOTIDE SEQUENCE [LARGE SCALE GENOMIC DNA]</scope>
    <source>
        <strain evidence="1 2">LMG 26898</strain>
    </source>
</reference>
<dbReference type="AlphaFoldDB" id="A0A1M7PPM7"/>
<evidence type="ECO:0000313" key="1">
    <source>
        <dbReference type="EMBL" id="SHN19238.1"/>
    </source>
</evidence>
<protein>
    <submittedName>
        <fullName evidence="1">Uncharacterized protein</fullName>
    </submittedName>
</protein>
<name>A0A1M7PPM7_9PSED</name>
<organism evidence="1 2">
    <name type="scientific">Pseudomonas asturiensis</name>
    <dbReference type="NCBI Taxonomy" id="1190415"/>
    <lineage>
        <taxon>Bacteria</taxon>
        <taxon>Pseudomonadati</taxon>
        <taxon>Pseudomonadota</taxon>
        <taxon>Gammaproteobacteria</taxon>
        <taxon>Pseudomonadales</taxon>
        <taxon>Pseudomonadaceae</taxon>
        <taxon>Pseudomonas</taxon>
    </lineage>
</organism>
<evidence type="ECO:0000313" key="2">
    <source>
        <dbReference type="Proteomes" id="UP000183983"/>
    </source>
</evidence>